<dbReference type="InterPro" id="IPR051200">
    <property type="entry name" value="Host-pathogen_enzymatic-act"/>
</dbReference>
<feature type="domain" description="YNCE-like beta-propeller" evidence="3">
    <location>
        <begin position="173"/>
        <end position="247"/>
    </location>
</feature>
<dbReference type="NCBIfam" id="TIGR02276">
    <property type="entry name" value="beta_rpt_yvtn"/>
    <property type="match status" value="2"/>
</dbReference>
<feature type="transmembrane region" description="Helical" evidence="2">
    <location>
        <begin position="7"/>
        <end position="27"/>
    </location>
</feature>
<evidence type="ECO:0000313" key="5">
    <source>
        <dbReference type="Proteomes" id="UP000199595"/>
    </source>
</evidence>
<protein>
    <submittedName>
        <fullName evidence="4">40-residue YVTN family beta-propeller repeat-containing protein</fullName>
    </submittedName>
</protein>
<dbReference type="Gene3D" id="2.130.10.10">
    <property type="entry name" value="YVTN repeat-like/Quinoprotein amine dehydrogenase"/>
    <property type="match status" value="2"/>
</dbReference>
<keyword evidence="2" id="KW-0472">Membrane</keyword>
<dbReference type="InterPro" id="IPR011048">
    <property type="entry name" value="Haem_d1_sf"/>
</dbReference>
<evidence type="ECO:0000256" key="2">
    <source>
        <dbReference type="SAM" id="Phobius"/>
    </source>
</evidence>
<proteinExistence type="predicted"/>
<dbReference type="RefSeq" id="WP_090122040.1">
    <property type="nucleotide sequence ID" value="NZ_FNNJ01000003.1"/>
</dbReference>
<evidence type="ECO:0000313" key="4">
    <source>
        <dbReference type="EMBL" id="SDX07516.1"/>
    </source>
</evidence>
<keyword evidence="5" id="KW-1185">Reference proteome</keyword>
<keyword evidence="2" id="KW-0812">Transmembrane</keyword>
<dbReference type="PANTHER" id="PTHR47197">
    <property type="entry name" value="PROTEIN NIRF"/>
    <property type="match status" value="1"/>
</dbReference>
<evidence type="ECO:0000259" key="3">
    <source>
        <dbReference type="Pfam" id="PF21783"/>
    </source>
</evidence>
<sequence>MKHLKHILISLVAIFLLLTLFILIFRLPSYTIKTSGKLYIVNKISRSITVFDLFKGKQIAEVPINMESHEAITTIDKSKVIVTNYGTINKDGNLIKVINTKTNEIEKTINLKQNIRTNGIANLSETNKIALIDYANNNLLVLNTKTDSIEKQIQTKQKFSHLSVIHPTKPLAYVTNMKSNSVSVIDLNKNKVIKIIPCGLTAESIDITPNGSEIWVTNKNGNSITIINTSTYKVIETLNTGNEPLKVKFSIDGNYCLIANASDGTISIYNQLSKKQIKTINIPGKNKFLERILYHTPRPVNIFMHPNGLYAFIANSNADKIEVLDMKTFTIVSTIGTGRVPDALTFVE</sequence>
<dbReference type="AlphaFoldDB" id="A0A1H2YQR1"/>
<dbReference type="STRING" id="762486.SAMN05444411_10330"/>
<dbReference type="InterPro" id="IPR048433">
    <property type="entry name" value="YNCE-like_beta-prop"/>
</dbReference>
<gene>
    <name evidence="4" type="ORF">SAMN05444411_10330</name>
</gene>
<dbReference type="InterPro" id="IPR015943">
    <property type="entry name" value="WD40/YVTN_repeat-like_dom_sf"/>
</dbReference>
<dbReference type="EMBL" id="FNNJ01000003">
    <property type="protein sequence ID" value="SDX07516.1"/>
    <property type="molecule type" value="Genomic_DNA"/>
</dbReference>
<evidence type="ECO:0000256" key="1">
    <source>
        <dbReference type="ARBA" id="ARBA00022729"/>
    </source>
</evidence>
<dbReference type="InterPro" id="IPR011964">
    <property type="entry name" value="YVTN_b-propeller_repeat"/>
</dbReference>
<reference evidence="4 5" key="1">
    <citation type="submission" date="2016-10" db="EMBL/GenBank/DDBJ databases">
        <authorList>
            <person name="de Groot N.N."/>
        </authorList>
    </citation>
    <scope>NUCLEOTIDE SEQUENCE [LARGE SCALE GENOMIC DNA]</scope>
    <source>
        <strain evidence="4 5">DSM 24956</strain>
    </source>
</reference>
<dbReference type="PANTHER" id="PTHR47197:SF3">
    <property type="entry name" value="DIHYDRO-HEME D1 DEHYDROGENASE"/>
    <property type="match status" value="1"/>
</dbReference>
<accession>A0A1H2YQR1</accession>
<dbReference type="Pfam" id="PF21783">
    <property type="entry name" value="YNCE"/>
    <property type="match status" value="1"/>
</dbReference>
<dbReference type="Proteomes" id="UP000199595">
    <property type="component" value="Unassembled WGS sequence"/>
</dbReference>
<dbReference type="OrthoDB" id="9803927at2"/>
<dbReference type="SUPFAM" id="SSF51004">
    <property type="entry name" value="C-terminal (heme d1) domain of cytochrome cd1-nitrite reductase"/>
    <property type="match status" value="1"/>
</dbReference>
<organism evidence="4 5">
    <name type="scientific">Lutibacter oricola</name>
    <dbReference type="NCBI Taxonomy" id="762486"/>
    <lineage>
        <taxon>Bacteria</taxon>
        <taxon>Pseudomonadati</taxon>
        <taxon>Bacteroidota</taxon>
        <taxon>Flavobacteriia</taxon>
        <taxon>Flavobacteriales</taxon>
        <taxon>Flavobacteriaceae</taxon>
        <taxon>Lutibacter</taxon>
    </lineage>
</organism>
<name>A0A1H2YQR1_9FLAO</name>
<keyword evidence="1" id="KW-0732">Signal</keyword>
<keyword evidence="2" id="KW-1133">Transmembrane helix</keyword>